<dbReference type="PANTHER" id="PTHR42904">
    <property type="entry name" value="NUDIX HYDROLASE, NUDC SUBFAMILY"/>
    <property type="match status" value="1"/>
</dbReference>
<organism evidence="3 4">
    <name type="scientific">Actinotignum timonense</name>
    <dbReference type="NCBI Taxonomy" id="1870995"/>
    <lineage>
        <taxon>Bacteria</taxon>
        <taxon>Bacillati</taxon>
        <taxon>Actinomycetota</taxon>
        <taxon>Actinomycetes</taxon>
        <taxon>Actinomycetales</taxon>
        <taxon>Actinomycetaceae</taxon>
        <taxon>Actinotignum</taxon>
    </lineage>
</organism>
<accession>A0ABU5GFN9</accession>
<keyword evidence="2" id="KW-0378">Hydrolase</keyword>
<dbReference type="PANTHER" id="PTHR42904:SF6">
    <property type="entry name" value="NAD-CAPPED RNA HYDROLASE NUDT12"/>
    <property type="match status" value="1"/>
</dbReference>
<name>A0ABU5GFN9_9ACTO</name>
<protein>
    <recommendedName>
        <fullName evidence="5">NUDIX hydrolase</fullName>
    </recommendedName>
</protein>
<sequence length="126" mass="13651">AGHATVAMIYPASRSQISYTQVSQREEVGVPLGEIRYFASQPWPFPRSLMIAYVAWVDRQAEARAGGADSLVRPDGEEIDHAAFYSPPELDAALREGSLSLPGPSSVAAALITDWYGPGIRPHLGW</sequence>
<dbReference type="InterPro" id="IPR050241">
    <property type="entry name" value="NAD-cap_RNA_hydrolase_NudC"/>
</dbReference>
<proteinExistence type="predicted"/>
<dbReference type="InterPro" id="IPR015797">
    <property type="entry name" value="NUDIX_hydrolase-like_dom_sf"/>
</dbReference>
<comment type="caution">
    <text evidence="3">The sequence shown here is derived from an EMBL/GenBank/DDBJ whole genome shotgun (WGS) entry which is preliminary data.</text>
</comment>
<dbReference type="Gene3D" id="3.90.79.10">
    <property type="entry name" value="Nucleoside Triphosphate Pyrophosphohydrolase"/>
    <property type="match status" value="1"/>
</dbReference>
<dbReference type="EMBL" id="JAWNFY010000034">
    <property type="protein sequence ID" value="MDY5147169.1"/>
    <property type="molecule type" value="Genomic_DNA"/>
</dbReference>
<gene>
    <name evidence="3" type="ORF">R6P33_09085</name>
</gene>
<keyword evidence="4" id="KW-1185">Reference proteome</keyword>
<evidence type="ECO:0000313" key="4">
    <source>
        <dbReference type="Proteomes" id="UP001284901"/>
    </source>
</evidence>
<evidence type="ECO:0008006" key="5">
    <source>
        <dbReference type="Google" id="ProtNLM"/>
    </source>
</evidence>
<comment type="cofactor">
    <cofactor evidence="1">
        <name>Mg(2+)</name>
        <dbReference type="ChEBI" id="CHEBI:18420"/>
    </cofactor>
</comment>
<dbReference type="Proteomes" id="UP001284901">
    <property type="component" value="Unassembled WGS sequence"/>
</dbReference>
<evidence type="ECO:0000313" key="3">
    <source>
        <dbReference type="EMBL" id="MDY5147169.1"/>
    </source>
</evidence>
<feature type="non-terminal residue" evidence="3">
    <location>
        <position position="1"/>
    </location>
</feature>
<dbReference type="SUPFAM" id="SSF55811">
    <property type="entry name" value="Nudix"/>
    <property type="match status" value="1"/>
</dbReference>
<evidence type="ECO:0000256" key="1">
    <source>
        <dbReference type="ARBA" id="ARBA00001946"/>
    </source>
</evidence>
<reference evidence="3 4" key="1">
    <citation type="submission" date="2023-10" db="EMBL/GenBank/DDBJ databases">
        <title>Whole Genome based description of the genera Actinobaculum and Actinotignum reveals a complex phylogenetic relationship within the species included in the genus Actinotignum.</title>
        <authorList>
            <person name="Jensen C.S."/>
            <person name="Dargis R."/>
            <person name="Kemp M."/>
            <person name="Christensen J.J."/>
        </authorList>
    </citation>
    <scope>NUCLEOTIDE SEQUENCE [LARGE SCALE GENOMIC DNA]</scope>
    <source>
        <strain evidence="3 4">SLA_B089</strain>
    </source>
</reference>
<evidence type="ECO:0000256" key="2">
    <source>
        <dbReference type="ARBA" id="ARBA00022801"/>
    </source>
</evidence>